<keyword evidence="6" id="KW-0547">Nucleotide-binding</keyword>
<dbReference type="GO" id="GO:0046872">
    <property type="term" value="F:metal ion binding"/>
    <property type="evidence" value="ECO:0007669"/>
    <property type="project" value="UniProtKB-KW"/>
</dbReference>
<dbReference type="Gene3D" id="1.10.246.80">
    <property type="match status" value="1"/>
</dbReference>
<evidence type="ECO:0000256" key="9">
    <source>
        <dbReference type="RuleBase" id="RU003953"/>
    </source>
</evidence>
<evidence type="ECO:0000313" key="14">
    <source>
        <dbReference type="Proteomes" id="UP000256695"/>
    </source>
</evidence>
<dbReference type="SUPFAM" id="SSF81301">
    <property type="entry name" value="Nucleotidyltransferase"/>
    <property type="match status" value="1"/>
</dbReference>
<proteinExistence type="inferred from homology"/>
<evidence type="ECO:0000256" key="5">
    <source>
        <dbReference type="ARBA" id="ARBA00022723"/>
    </source>
</evidence>
<dbReference type="PANTHER" id="PTHR46173">
    <property type="entry name" value="CCA TRNA NUCLEOTIDYLTRANSFERASE 1, MITOCHONDRIAL"/>
    <property type="match status" value="1"/>
</dbReference>
<evidence type="ECO:0000256" key="6">
    <source>
        <dbReference type="ARBA" id="ARBA00022741"/>
    </source>
</evidence>
<keyword evidence="5" id="KW-0479">Metal-binding</keyword>
<dbReference type="CDD" id="cd05398">
    <property type="entry name" value="NT_ClassII-CCAase"/>
    <property type="match status" value="1"/>
</dbReference>
<dbReference type="AlphaFoldDB" id="A0A3D8JBF4"/>
<name>A0A3D8JBF4_9HELI</name>
<dbReference type="RefSeq" id="WP_115578358.1">
    <property type="nucleotide sequence ID" value="NZ_NXLX01000001.1"/>
</dbReference>
<comment type="cofactor">
    <cofactor evidence="1">
        <name>Mg(2+)</name>
        <dbReference type="ChEBI" id="CHEBI:18420"/>
    </cofactor>
</comment>
<dbReference type="InterPro" id="IPR032828">
    <property type="entry name" value="PolyA_RNA-bd"/>
</dbReference>
<evidence type="ECO:0000256" key="8">
    <source>
        <dbReference type="ARBA" id="ARBA00022884"/>
    </source>
</evidence>
<evidence type="ECO:0000259" key="12">
    <source>
        <dbReference type="Pfam" id="PF13735"/>
    </source>
</evidence>
<comment type="caution">
    <text evidence="13">The sequence shown here is derived from an EMBL/GenBank/DDBJ whole genome shotgun (WGS) entry which is preliminary data.</text>
</comment>
<evidence type="ECO:0008006" key="15">
    <source>
        <dbReference type="Google" id="ProtNLM"/>
    </source>
</evidence>
<evidence type="ECO:0000259" key="11">
    <source>
        <dbReference type="Pfam" id="PF12627"/>
    </source>
</evidence>
<dbReference type="OrthoDB" id="9805698at2"/>
<keyword evidence="3" id="KW-0819">tRNA processing</keyword>
<keyword evidence="2 9" id="KW-0808">Transferase</keyword>
<dbReference type="SUPFAM" id="SSF81891">
    <property type="entry name" value="Poly A polymerase C-terminal region-like"/>
    <property type="match status" value="1"/>
</dbReference>
<feature type="domain" description="tRNA nucleotidyltransferase/poly(A) polymerase RNA and SrmB- binding" evidence="11">
    <location>
        <begin position="172"/>
        <end position="209"/>
    </location>
</feature>
<evidence type="ECO:0000256" key="1">
    <source>
        <dbReference type="ARBA" id="ARBA00001946"/>
    </source>
</evidence>
<dbReference type="GO" id="GO:0000166">
    <property type="term" value="F:nucleotide binding"/>
    <property type="evidence" value="ECO:0007669"/>
    <property type="project" value="UniProtKB-KW"/>
</dbReference>
<dbReference type="InterPro" id="IPR032810">
    <property type="entry name" value="CCA-adding_enz_C"/>
</dbReference>
<evidence type="ECO:0000256" key="7">
    <source>
        <dbReference type="ARBA" id="ARBA00022842"/>
    </source>
</evidence>
<dbReference type="EMBL" id="NXLX01000001">
    <property type="protein sequence ID" value="RDU74650.1"/>
    <property type="molecule type" value="Genomic_DNA"/>
</dbReference>
<dbReference type="Pfam" id="PF12627">
    <property type="entry name" value="PolyA_pol_RNAbd"/>
    <property type="match status" value="1"/>
</dbReference>
<keyword evidence="4" id="KW-0548">Nucleotidyltransferase</keyword>
<dbReference type="GO" id="GO:0000049">
    <property type="term" value="F:tRNA binding"/>
    <property type="evidence" value="ECO:0007669"/>
    <property type="project" value="TreeGrafter"/>
</dbReference>
<dbReference type="GO" id="GO:0008033">
    <property type="term" value="P:tRNA processing"/>
    <property type="evidence" value="ECO:0007669"/>
    <property type="project" value="UniProtKB-KW"/>
</dbReference>
<accession>A0A3D8JBF4</accession>
<feature type="domain" description="Poly A polymerase head" evidence="10">
    <location>
        <begin position="20"/>
        <end position="143"/>
    </location>
</feature>
<dbReference type="Pfam" id="PF13735">
    <property type="entry name" value="tRNA_NucTran2_2"/>
    <property type="match status" value="1"/>
</dbReference>
<evidence type="ECO:0000256" key="2">
    <source>
        <dbReference type="ARBA" id="ARBA00022679"/>
    </source>
</evidence>
<dbReference type="Pfam" id="PF01743">
    <property type="entry name" value="PolyA_pol"/>
    <property type="match status" value="1"/>
</dbReference>
<dbReference type="InterPro" id="IPR043519">
    <property type="entry name" value="NT_sf"/>
</dbReference>
<protein>
    <recommendedName>
        <fullName evidence="15">CCA tRNA nucleotidyltransferase</fullName>
    </recommendedName>
</protein>
<evidence type="ECO:0000259" key="10">
    <source>
        <dbReference type="Pfam" id="PF01743"/>
    </source>
</evidence>
<dbReference type="GO" id="GO:0016779">
    <property type="term" value="F:nucleotidyltransferase activity"/>
    <property type="evidence" value="ECO:0007669"/>
    <property type="project" value="UniProtKB-KW"/>
</dbReference>
<keyword evidence="8 9" id="KW-0694">RNA-binding</keyword>
<feature type="domain" description="CCA-adding enzyme C-terminal" evidence="12">
    <location>
        <begin position="252"/>
        <end position="366"/>
    </location>
</feature>
<keyword evidence="14" id="KW-1185">Reference proteome</keyword>
<dbReference type="Proteomes" id="UP000256695">
    <property type="component" value="Unassembled WGS sequence"/>
</dbReference>
<comment type="similarity">
    <text evidence="9">Belongs to the tRNA nucleotidyltransferase/poly(A) polymerase family.</text>
</comment>
<sequence length="372" mass="43723">MFVLPQNVLRVFELLKDFEVYLIGGCVRDLLLGITPKDYDFTTQATPSQMQEIFKNQGLRFVEMGREFGTIALVLDSQTFEITTFRKEGVYRDFRKPKSITFASSLLEDTKRRDFTFNAIAYHPKKGLIDYHQGQQDLQAKILKAIGNAKERFCEDALRILRAVGFAMRFDLEIEMHTKQAMFENLKLLDFISKERITSEWEKIINAKFFMKRFLEFEEIFTFIFKEKITLPPSLPQDFLLKNALLLKTPKNLTALRFSNKQNKQIQAFMQWQLQRDFKDKIAIKKMLSLYPKEWIEIFLSQDEQKLQILSTIFQNNEVYHLKDLALSGTELLEFEGKKRGEILQELLTLVIEAKLPNSKEALLSYIKTKNF</sequence>
<evidence type="ECO:0000256" key="3">
    <source>
        <dbReference type="ARBA" id="ARBA00022694"/>
    </source>
</evidence>
<keyword evidence="7" id="KW-0460">Magnesium</keyword>
<reference evidence="13 14" key="1">
    <citation type="submission" date="2018-04" db="EMBL/GenBank/DDBJ databases">
        <title>Novel Campyloabacter and Helicobacter Species and Strains.</title>
        <authorList>
            <person name="Mannion A.J."/>
            <person name="Shen Z."/>
            <person name="Fox J.G."/>
        </authorList>
    </citation>
    <scope>NUCLEOTIDE SEQUENCE [LARGE SCALE GENOMIC DNA]</scope>
    <source>
        <strain evidence="13 14">MIT 04-9362</strain>
    </source>
</reference>
<dbReference type="Gene3D" id="1.10.3090.10">
    <property type="entry name" value="cca-adding enzyme, domain 2"/>
    <property type="match status" value="1"/>
</dbReference>
<organism evidence="13 14">
    <name type="scientific">Helicobacter anseris</name>
    <dbReference type="NCBI Taxonomy" id="375926"/>
    <lineage>
        <taxon>Bacteria</taxon>
        <taxon>Pseudomonadati</taxon>
        <taxon>Campylobacterota</taxon>
        <taxon>Epsilonproteobacteria</taxon>
        <taxon>Campylobacterales</taxon>
        <taxon>Helicobacteraceae</taxon>
        <taxon>Helicobacter</taxon>
    </lineage>
</organism>
<evidence type="ECO:0000256" key="4">
    <source>
        <dbReference type="ARBA" id="ARBA00022695"/>
    </source>
</evidence>
<gene>
    <name evidence="13" type="ORF">CQA57_00950</name>
</gene>
<evidence type="ECO:0000313" key="13">
    <source>
        <dbReference type="EMBL" id="RDU74650.1"/>
    </source>
</evidence>
<dbReference type="InterPro" id="IPR002646">
    <property type="entry name" value="PolA_pol_head_dom"/>
</dbReference>
<dbReference type="InterPro" id="IPR050264">
    <property type="entry name" value="Bact_CCA-adding_enz_type3_sf"/>
</dbReference>
<dbReference type="PANTHER" id="PTHR46173:SF1">
    <property type="entry name" value="CCA TRNA NUCLEOTIDYLTRANSFERASE 1, MITOCHONDRIAL"/>
    <property type="match status" value="1"/>
</dbReference>
<dbReference type="Gene3D" id="3.30.460.10">
    <property type="entry name" value="Beta Polymerase, domain 2"/>
    <property type="match status" value="1"/>
</dbReference>